<comment type="caution">
    <text evidence="1">The sequence shown here is derived from an EMBL/GenBank/DDBJ whole genome shotgun (WGS) entry which is preliminary data.</text>
</comment>
<proteinExistence type="predicted"/>
<protein>
    <recommendedName>
        <fullName evidence="3">CCT domain-containing protein</fullName>
    </recommendedName>
</protein>
<evidence type="ECO:0008006" key="3">
    <source>
        <dbReference type="Google" id="ProtNLM"/>
    </source>
</evidence>
<dbReference type="AlphaFoldDB" id="A0A1R2C9D6"/>
<evidence type="ECO:0000313" key="2">
    <source>
        <dbReference type="Proteomes" id="UP000187209"/>
    </source>
</evidence>
<evidence type="ECO:0000313" key="1">
    <source>
        <dbReference type="EMBL" id="OMJ85619.1"/>
    </source>
</evidence>
<keyword evidence="2" id="KW-1185">Reference proteome</keyword>
<gene>
    <name evidence="1" type="ORF">SteCoe_13033</name>
</gene>
<dbReference type="Proteomes" id="UP000187209">
    <property type="component" value="Unassembled WGS sequence"/>
</dbReference>
<reference evidence="1 2" key="1">
    <citation type="submission" date="2016-11" db="EMBL/GenBank/DDBJ databases">
        <title>The macronuclear genome of Stentor coeruleus: a giant cell with tiny introns.</title>
        <authorList>
            <person name="Slabodnick M."/>
            <person name="Ruby J.G."/>
            <person name="Reiff S.B."/>
            <person name="Swart E.C."/>
            <person name="Gosai S."/>
            <person name="Prabakaran S."/>
            <person name="Witkowska E."/>
            <person name="Larue G.E."/>
            <person name="Fisher S."/>
            <person name="Freeman R.M."/>
            <person name="Gunawardena J."/>
            <person name="Chu W."/>
            <person name="Stover N.A."/>
            <person name="Gregory B.D."/>
            <person name="Nowacki M."/>
            <person name="Derisi J."/>
            <person name="Roy S.W."/>
            <person name="Marshall W.F."/>
            <person name="Sood P."/>
        </authorList>
    </citation>
    <scope>NUCLEOTIDE SEQUENCE [LARGE SCALE GENOMIC DNA]</scope>
    <source>
        <strain evidence="1">WM001</strain>
    </source>
</reference>
<sequence>MLRLMGMPEIVAPEEVADVHIASILIMREREKRQKLINEMNFQRQKNLELEKFIQQLIITLKMTREIEEIEKSESDFVKIGAYSKRERAIKIKKYKLKLKKRRAFIRVSRNYKGRSLASKAKSRVRGRFAKVNQML</sequence>
<name>A0A1R2C9D6_9CILI</name>
<organism evidence="1 2">
    <name type="scientific">Stentor coeruleus</name>
    <dbReference type="NCBI Taxonomy" id="5963"/>
    <lineage>
        <taxon>Eukaryota</taxon>
        <taxon>Sar</taxon>
        <taxon>Alveolata</taxon>
        <taxon>Ciliophora</taxon>
        <taxon>Postciliodesmatophora</taxon>
        <taxon>Heterotrichea</taxon>
        <taxon>Heterotrichida</taxon>
        <taxon>Stentoridae</taxon>
        <taxon>Stentor</taxon>
    </lineage>
</organism>
<dbReference type="EMBL" id="MPUH01000231">
    <property type="protein sequence ID" value="OMJ85619.1"/>
    <property type="molecule type" value="Genomic_DNA"/>
</dbReference>
<accession>A0A1R2C9D6</accession>